<evidence type="ECO:0000313" key="4">
    <source>
        <dbReference type="Proteomes" id="UP000324705"/>
    </source>
</evidence>
<organism evidence="3 4">
    <name type="scientific">Triticum turgidum subsp. durum</name>
    <name type="common">Durum wheat</name>
    <name type="synonym">Triticum durum</name>
    <dbReference type="NCBI Taxonomy" id="4567"/>
    <lineage>
        <taxon>Eukaryota</taxon>
        <taxon>Viridiplantae</taxon>
        <taxon>Streptophyta</taxon>
        <taxon>Embryophyta</taxon>
        <taxon>Tracheophyta</taxon>
        <taxon>Spermatophyta</taxon>
        <taxon>Magnoliopsida</taxon>
        <taxon>Liliopsida</taxon>
        <taxon>Poales</taxon>
        <taxon>Poaceae</taxon>
        <taxon>BOP clade</taxon>
        <taxon>Pooideae</taxon>
        <taxon>Triticodae</taxon>
        <taxon>Triticeae</taxon>
        <taxon>Triticinae</taxon>
        <taxon>Triticum</taxon>
    </lineage>
</organism>
<protein>
    <recommendedName>
        <fullName evidence="2">Dilute domain-containing protein</fullName>
    </recommendedName>
</protein>
<dbReference type="InterPro" id="IPR037975">
    <property type="entry name" value="MyosinXI_CBD"/>
</dbReference>
<evidence type="ECO:0000256" key="1">
    <source>
        <dbReference type="SAM" id="Coils"/>
    </source>
</evidence>
<dbReference type="AlphaFoldDB" id="A0A9R0VJ31"/>
<dbReference type="GO" id="GO:0007015">
    <property type="term" value="P:actin filament organization"/>
    <property type="evidence" value="ECO:0007669"/>
    <property type="project" value="InterPro"/>
</dbReference>
<dbReference type="Gramene" id="TRITD3Av1G133700.5">
    <property type="protein sequence ID" value="TRITD3Av1G133700.5"/>
    <property type="gene ID" value="TRITD3Av1G133700"/>
</dbReference>
<dbReference type="PANTHER" id="PTHR16027:SF6">
    <property type="entry name" value="DILUTE DOMAIN-CONTAINING PROTEIN"/>
    <property type="match status" value="1"/>
</dbReference>
<dbReference type="PANTHER" id="PTHR16027">
    <property type="entry name" value="DILUTE DOMAIN-CONTAINING PROTEIN YPR089W"/>
    <property type="match status" value="1"/>
</dbReference>
<feature type="domain" description="Dilute" evidence="2">
    <location>
        <begin position="309"/>
        <end position="599"/>
    </location>
</feature>
<keyword evidence="4" id="KW-1185">Reference proteome</keyword>
<evidence type="ECO:0000259" key="2">
    <source>
        <dbReference type="PROSITE" id="PS51126"/>
    </source>
</evidence>
<sequence length="656" mass="74212">MQRAVLTYQCAWRQRLARRELRNLKMAARETGALKEAKDKLEKRVEELTWRLGLEKRLRTDLEEAKAQEIAKLQETLHDLQLQVEEAKTMATKEREAARKAIEEAPPVIKETPVLVEDTEKVNSLTAEVDQLKALLQTERQATETAKKEHAEAERRNEELMKKFEGAEKKIEQLQDTAQRLEEKATNMESENKVLRQQAVAISPTAKALAAYPKSPFQLRTPEIVNAPNGEVKSSPDVTPISLNLKELEAEEKPQKSLNEKQQENQDLLIKCVSQDLGFSSGRAIAACVIYRCLLHWRSFEVERTGVFDRIIQTIGSAIEVQDNDDKLAYWLSNSSTLLLLLQRTLKTTGAAGLTPQRRRSTAASFGRVFSGIRASPQSAARPFLGSRLIGGLGDLRQVEAKYPALLFKQQLTAFLEKIYGMIRDNLKKEISPLLGLCIQAPRTSRASLIKGSRSQANALAQQTLIAHWQSISKVFTQIFSFINVQLFNSLLLRRECCSFSNGEYVKAGLAELEQWCIYATEEYAGSSWEELKHIRQAVGFLVIHQKPKKTLKEITNDLCPVLSIQQLYRISTMYWDDKYGTHTVSSEVISSMRIMMTEDSNNAVSSSFLLDDDSSIPFSVDDISKSMTEIEVTDVDMPPLIRENSGFTFLHQRKD</sequence>
<proteinExistence type="predicted"/>
<evidence type="ECO:0000313" key="3">
    <source>
        <dbReference type="EMBL" id="VAH61329.1"/>
    </source>
</evidence>
<dbReference type="PROSITE" id="PS50096">
    <property type="entry name" value="IQ"/>
    <property type="match status" value="1"/>
</dbReference>
<dbReference type="SMART" id="SM01132">
    <property type="entry name" value="DIL"/>
    <property type="match status" value="1"/>
</dbReference>
<dbReference type="InterPro" id="IPR002710">
    <property type="entry name" value="Dilute_dom"/>
</dbReference>
<accession>A0A9R0VJ31</accession>
<dbReference type="Proteomes" id="UP000324705">
    <property type="component" value="Chromosome 3A"/>
</dbReference>
<feature type="coiled-coil region" evidence="1">
    <location>
        <begin position="24"/>
        <end position="198"/>
    </location>
</feature>
<reference evidence="3 4" key="1">
    <citation type="submission" date="2017-09" db="EMBL/GenBank/DDBJ databases">
        <authorList>
            <consortium name="International Durum Wheat Genome Sequencing Consortium (IDWGSC)"/>
            <person name="Milanesi L."/>
        </authorList>
    </citation>
    <scope>NUCLEOTIDE SEQUENCE [LARGE SCALE GENOMIC DNA]</scope>
    <source>
        <strain evidence="4">cv. Svevo</strain>
    </source>
</reference>
<dbReference type="Pfam" id="PF01843">
    <property type="entry name" value="DIL"/>
    <property type="match status" value="1"/>
</dbReference>
<keyword evidence="1" id="KW-0175">Coiled coil</keyword>
<dbReference type="EMBL" id="LT934115">
    <property type="protein sequence ID" value="VAH61329.1"/>
    <property type="molecule type" value="Genomic_DNA"/>
</dbReference>
<dbReference type="InterPro" id="IPR052072">
    <property type="entry name" value="Vascular_dev_regulator"/>
</dbReference>
<name>A0A9R0VJ31_TRITD</name>
<gene>
    <name evidence="3" type="ORF">TRITD_3Av1G133700</name>
</gene>
<dbReference type="PROSITE" id="PS51126">
    <property type="entry name" value="DILUTE"/>
    <property type="match status" value="1"/>
</dbReference>
<dbReference type="CDD" id="cd15475">
    <property type="entry name" value="MyosinXI_CBD"/>
    <property type="match status" value="1"/>
</dbReference>